<comment type="similarity">
    <text evidence="1">Belongs to the nitroreductase family.</text>
</comment>
<name>A0ABU0AA81_9BACI</name>
<dbReference type="InterPro" id="IPR029479">
    <property type="entry name" value="Nitroreductase"/>
</dbReference>
<dbReference type="CDD" id="cd02137">
    <property type="entry name" value="MhqN-like"/>
    <property type="match status" value="1"/>
</dbReference>
<dbReference type="InterPro" id="IPR000415">
    <property type="entry name" value="Nitroreductase-like"/>
</dbReference>
<keyword evidence="5" id="KW-1185">Reference proteome</keyword>
<evidence type="ECO:0000313" key="4">
    <source>
        <dbReference type="EMBL" id="MDQ0268156.1"/>
    </source>
</evidence>
<dbReference type="PANTHER" id="PTHR43673:SF3">
    <property type="entry name" value="NAD(P)H NITROREDUCTASE YODC-RELATED"/>
    <property type="match status" value="1"/>
</dbReference>
<gene>
    <name evidence="4" type="ORF">J2S17_000025</name>
</gene>
<evidence type="ECO:0000259" key="3">
    <source>
        <dbReference type="Pfam" id="PF00881"/>
    </source>
</evidence>
<feature type="domain" description="Nitroreductase" evidence="3">
    <location>
        <begin position="10"/>
        <end position="184"/>
    </location>
</feature>
<evidence type="ECO:0000256" key="2">
    <source>
        <dbReference type="ARBA" id="ARBA00023002"/>
    </source>
</evidence>
<dbReference type="RefSeq" id="WP_307470689.1">
    <property type="nucleotide sequence ID" value="NZ_JAUSUB010000001.1"/>
</dbReference>
<protein>
    <submittedName>
        <fullName evidence="4">Nitroreductase</fullName>
    </submittedName>
</protein>
<reference evidence="4 5" key="1">
    <citation type="submission" date="2023-07" db="EMBL/GenBank/DDBJ databases">
        <title>Genomic Encyclopedia of Type Strains, Phase IV (KMG-IV): sequencing the most valuable type-strain genomes for metagenomic binning, comparative biology and taxonomic classification.</title>
        <authorList>
            <person name="Goeker M."/>
        </authorList>
    </citation>
    <scope>NUCLEOTIDE SEQUENCE [LARGE SCALE GENOMIC DNA]</scope>
    <source>
        <strain evidence="4 5">DSM 23494</strain>
    </source>
</reference>
<evidence type="ECO:0000256" key="1">
    <source>
        <dbReference type="ARBA" id="ARBA00007118"/>
    </source>
</evidence>
<organism evidence="4 5">
    <name type="scientific">Cytobacillus purgationiresistens</name>
    <dbReference type="NCBI Taxonomy" id="863449"/>
    <lineage>
        <taxon>Bacteria</taxon>
        <taxon>Bacillati</taxon>
        <taxon>Bacillota</taxon>
        <taxon>Bacilli</taxon>
        <taxon>Bacillales</taxon>
        <taxon>Bacillaceae</taxon>
        <taxon>Cytobacillus</taxon>
    </lineage>
</organism>
<comment type="caution">
    <text evidence="4">The sequence shown here is derived from an EMBL/GenBank/DDBJ whole genome shotgun (WGS) entry which is preliminary data.</text>
</comment>
<dbReference type="Pfam" id="PF00881">
    <property type="entry name" value="Nitroreductase"/>
    <property type="match status" value="1"/>
</dbReference>
<proteinExistence type="inferred from homology"/>
<dbReference type="PANTHER" id="PTHR43673">
    <property type="entry name" value="NAD(P)H NITROREDUCTASE YDGI-RELATED"/>
    <property type="match status" value="1"/>
</dbReference>
<dbReference type="Proteomes" id="UP001238088">
    <property type="component" value="Unassembled WGS sequence"/>
</dbReference>
<dbReference type="Gene3D" id="3.40.109.10">
    <property type="entry name" value="NADH Oxidase"/>
    <property type="match status" value="1"/>
</dbReference>
<dbReference type="EMBL" id="JAUSUB010000001">
    <property type="protein sequence ID" value="MDQ0268156.1"/>
    <property type="molecule type" value="Genomic_DNA"/>
</dbReference>
<dbReference type="SUPFAM" id="SSF55469">
    <property type="entry name" value="FMN-dependent nitroreductase-like"/>
    <property type="match status" value="1"/>
</dbReference>
<keyword evidence="2" id="KW-0560">Oxidoreductase</keyword>
<evidence type="ECO:0000313" key="5">
    <source>
        <dbReference type="Proteomes" id="UP001238088"/>
    </source>
</evidence>
<accession>A0ABU0AA81</accession>
<sequence>MSQLQNLMNDRKSVRVYDPAYKIEQRELQDILSLATSAPSSSNLQSWRFIIIQDQEMKKELRKIANNQAQIEDSSAVIAVLGDKTAYKNVEEIYTKNVEAGYMDQSIADRTIENTFKMYPNAPKEALMNIASYDAGLISMQILLLAKERGYDTVVMGGFEKSAFAQRFELPDNEFPITLIAIGKAAAPAFNTIRLPIEKIAKFY</sequence>